<dbReference type="AlphaFoldDB" id="A0A8T1HXJ0"/>
<protein>
    <submittedName>
        <fullName evidence="1">Uncharacterized protein</fullName>
    </submittedName>
</protein>
<evidence type="ECO:0000313" key="2">
    <source>
        <dbReference type="Proteomes" id="UP000760860"/>
    </source>
</evidence>
<proteinExistence type="predicted"/>
<comment type="caution">
    <text evidence="1">The sequence shown here is derived from an EMBL/GenBank/DDBJ whole genome shotgun (WGS) entry which is preliminary data.</text>
</comment>
<name>A0A8T1HXJ0_9STRA</name>
<organism evidence="1 2">
    <name type="scientific">Phytophthora cactorum</name>
    <dbReference type="NCBI Taxonomy" id="29920"/>
    <lineage>
        <taxon>Eukaryota</taxon>
        <taxon>Sar</taxon>
        <taxon>Stramenopiles</taxon>
        <taxon>Oomycota</taxon>
        <taxon>Peronosporomycetes</taxon>
        <taxon>Peronosporales</taxon>
        <taxon>Peronosporaceae</taxon>
        <taxon>Phytophthora</taxon>
    </lineage>
</organism>
<dbReference type="Proteomes" id="UP000760860">
    <property type="component" value="Unassembled WGS sequence"/>
</dbReference>
<accession>A0A8T1HXJ0</accession>
<evidence type="ECO:0000313" key="1">
    <source>
        <dbReference type="EMBL" id="KAG3216841.1"/>
    </source>
</evidence>
<gene>
    <name evidence="1" type="ORF">PC129_g12315</name>
</gene>
<sequence length="53" mass="6277">MCVRRLRVMQFEYDASQLVELNALVHMLEVTERLEYFAVKTSGNYAQFVDSFK</sequence>
<dbReference type="EMBL" id="RCMV01000460">
    <property type="protein sequence ID" value="KAG3216841.1"/>
    <property type="molecule type" value="Genomic_DNA"/>
</dbReference>
<reference evidence="1" key="1">
    <citation type="submission" date="2018-05" db="EMBL/GenBank/DDBJ databases">
        <title>Effector identification in a new, highly contiguous assembly of the strawberry crown rot pathogen Phytophthora cactorum.</title>
        <authorList>
            <person name="Armitage A.D."/>
            <person name="Nellist C.F."/>
            <person name="Bates H."/>
            <person name="Vickerstaff R.J."/>
            <person name="Harrison R.J."/>
        </authorList>
    </citation>
    <scope>NUCLEOTIDE SEQUENCE</scope>
    <source>
        <strain evidence="1">P421</strain>
    </source>
</reference>